<feature type="transmembrane region" description="Helical" evidence="1">
    <location>
        <begin position="53"/>
        <end position="70"/>
    </location>
</feature>
<gene>
    <name evidence="2" type="ORF">RM51_15445</name>
</gene>
<keyword evidence="3" id="KW-1185">Reference proteome</keyword>
<dbReference type="RefSeq" id="WP_039371543.1">
    <property type="nucleotide sequence ID" value="NZ_JWTA01000015.1"/>
</dbReference>
<dbReference type="STRING" id="363331.RM51_15445"/>
<keyword evidence="1" id="KW-1133">Transmembrane helix</keyword>
<protein>
    <submittedName>
        <fullName evidence="2">Uroporphyrinogen decarboxylase</fullName>
    </submittedName>
</protein>
<proteinExistence type="predicted"/>
<keyword evidence="1" id="KW-0472">Membrane</keyword>
<sequence>MIPEIATYIGYSASLFIVLSFILKDIRKIRVVNMIGCICFVIYGFFSGMLWPVIIPNGLICFIQIYHLLADKKKQ</sequence>
<dbReference type="OrthoDB" id="677174at2"/>
<dbReference type="Proteomes" id="UP000031167">
    <property type="component" value="Unassembled WGS sequence"/>
</dbReference>
<evidence type="ECO:0000256" key="1">
    <source>
        <dbReference type="SAM" id="Phobius"/>
    </source>
</evidence>
<dbReference type="AlphaFoldDB" id="A0A0B4E595"/>
<dbReference type="EMBL" id="JWTA01000015">
    <property type="protein sequence ID" value="KIC61778.1"/>
    <property type="molecule type" value="Genomic_DNA"/>
</dbReference>
<keyword evidence="1" id="KW-0812">Transmembrane</keyword>
<comment type="caution">
    <text evidence="2">The sequence shown here is derived from an EMBL/GenBank/DDBJ whole genome shotgun (WGS) entry which is preliminary data.</text>
</comment>
<feature type="transmembrane region" description="Helical" evidence="1">
    <location>
        <begin position="30"/>
        <end position="47"/>
    </location>
</feature>
<reference evidence="2 3" key="1">
    <citation type="submission" date="2014-12" db="EMBL/GenBank/DDBJ databases">
        <title>Genome sequencing of Chryseobacterium taiwanense TPW19.</title>
        <authorList>
            <person name="Tan P.W."/>
            <person name="Chan K.-G."/>
        </authorList>
    </citation>
    <scope>NUCLEOTIDE SEQUENCE [LARGE SCALE GENOMIC DNA]</scope>
    <source>
        <strain evidence="2 3">TPW19</strain>
    </source>
</reference>
<evidence type="ECO:0000313" key="2">
    <source>
        <dbReference type="EMBL" id="KIC61778.1"/>
    </source>
</evidence>
<feature type="transmembrane region" description="Helical" evidence="1">
    <location>
        <begin position="6"/>
        <end position="23"/>
    </location>
</feature>
<evidence type="ECO:0000313" key="3">
    <source>
        <dbReference type="Proteomes" id="UP000031167"/>
    </source>
</evidence>
<accession>A0A0B4E595</accession>
<name>A0A0B4E595_9FLAO</name>
<organism evidence="2 3">
    <name type="scientific">Chryseobacterium taiwanense</name>
    <dbReference type="NCBI Taxonomy" id="363331"/>
    <lineage>
        <taxon>Bacteria</taxon>
        <taxon>Pseudomonadati</taxon>
        <taxon>Bacteroidota</taxon>
        <taxon>Flavobacteriia</taxon>
        <taxon>Flavobacteriales</taxon>
        <taxon>Weeksellaceae</taxon>
        <taxon>Chryseobacterium group</taxon>
        <taxon>Chryseobacterium</taxon>
    </lineage>
</organism>